<protein>
    <recommendedName>
        <fullName evidence="3">2,4-dienoyl-CoA reductase [(3E)-enoyl-CoA-producing]</fullName>
        <ecNumber evidence="3">1.3.1.124</ecNumber>
    </recommendedName>
</protein>
<dbReference type="GO" id="GO:0005777">
    <property type="term" value="C:peroxisome"/>
    <property type="evidence" value="ECO:0007669"/>
    <property type="project" value="TreeGrafter"/>
</dbReference>
<dbReference type="SUPFAM" id="SSF51735">
    <property type="entry name" value="NAD(P)-binding Rossmann-fold domains"/>
    <property type="match status" value="1"/>
</dbReference>
<evidence type="ECO:0000313" key="6">
    <source>
        <dbReference type="EMBL" id="OCF38177.1"/>
    </source>
</evidence>
<dbReference type="InterPro" id="IPR002347">
    <property type="entry name" value="SDR_fam"/>
</dbReference>
<dbReference type="STRING" id="1296120.A0A1B9H4I7"/>
<dbReference type="EC" id="1.3.1.124" evidence="3"/>
<reference evidence="7" key="2">
    <citation type="submission" date="2013-12" db="EMBL/GenBank/DDBJ databases">
        <title>Evolution of pathogenesis and genome organization in the Tremellales.</title>
        <authorList>
            <person name="Cuomo C."/>
            <person name="Litvintseva A."/>
            <person name="Heitman J."/>
            <person name="Chen Y."/>
            <person name="Sun S."/>
            <person name="Springer D."/>
            <person name="Dromer F."/>
            <person name="Young S."/>
            <person name="Zeng Q."/>
            <person name="Chapman S."/>
            <person name="Gujja S."/>
            <person name="Saif S."/>
            <person name="Birren B."/>
        </authorList>
    </citation>
    <scope>NUCLEOTIDE SEQUENCE [LARGE SCALE GENOMIC DNA]</scope>
    <source>
        <strain evidence="7">BCC8398</strain>
    </source>
</reference>
<name>A0A1B9H4I7_9TREE</name>
<evidence type="ECO:0000256" key="5">
    <source>
        <dbReference type="ARBA" id="ARBA00048340"/>
    </source>
</evidence>
<dbReference type="EMBL" id="KI669492">
    <property type="protein sequence ID" value="OCF38177.1"/>
    <property type="molecule type" value="Genomic_DNA"/>
</dbReference>
<proteinExistence type="predicted"/>
<dbReference type="InterPro" id="IPR036291">
    <property type="entry name" value="NAD(P)-bd_dom_sf"/>
</dbReference>
<dbReference type="Pfam" id="PF13561">
    <property type="entry name" value="adh_short_C2"/>
    <property type="match status" value="1"/>
</dbReference>
<dbReference type="CDD" id="cd05369">
    <property type="entry name" value="TER_DECR_SDR_a"/>
    <property type="match status" value="1"/>
</dbReference>
<dbReference type="AlphaFoldDB" id="A0A1B9H4I7"/>
<evidence type="ECO:0000313" key="7">
    <source>
        <dbReference type="Proteomes" id="UP000092666"/>
    </source>
</evidence>
<evidence type="ECO:0000256" key="1">
    <source>
        <dbReference type="ARBA" id="ARBA00022857"/>
    </source>
</evidence>
<dbReference type="PANTHER" id="PTHR43296">
    <property type="entry name" value="PEROXISOMAL 2,4-DIENOYL-COA REDUCTASE"/>
    <property type="match status" value="1"/>
</dbReference>
<keyword evidence="2" id="KW-0560">Oxidoreductase</keyword>
<dbReference type="PRINTS" id="PR00081">
    <property type="entry name" value="GDHRDH"/>
</dbReference>
<evidence type="ECO:0000256" key="2">
    <source>
        <dbReference type="ARBA" id="ARBA00023002"/>
    </source>
</evidence>
<dbReference type="OrthoDB" id="2136131at2759"/>
<organism evidence="6 7">
    <name type="scientific">Kwoniella heveanensis BCC8398</name>
    <dbReference type="NCBI Taxonomy" id="1296120"/>
    <lineage>
        <taxon>Eukaryota</taxon>
        <taxon>Fungi</taxon>
        <taxon>Dikarya</taxon>
        <taxon>Basidiomycota</taxon>
        <taxon>Agaricomycotina</taxon>
        <taxon>Tremellomycetes</taxon>
        <taxon>Tremellales</taxon>
        <taxon>Cryptococcaceae</taxon>
        <taxon>Kwoniella</taxon>
    </lineage>
</organism>
<gene>
    <name evidence="6" type="ORF">I316_00401</name>
</gene>
<dbReference type="GO" id="GO:0008670">
    <property type="term" value="F:2,4-dienoyl-CoA reductase (NADPH) activity"/>
    <property type="evidence" value="ECO:0007669"/>
    <property type="project" value="InterPro"/>
</dbReference>
<keyword evidence="7" id="KW-1185">Reference proteome</keyword>
<sequence length="293" mass="30818">MSSPKPFVLPVADSKSTFVPDLFKGKVLFCTGGRSGICYKIVETMMTHGVSAAIVGRDAKGLQESADTLSKTTGGKCIPASADVRDPDQIQAAVKKTVDEFGRIDFVICAGAAGNFLAPISRLSERAFATVVQIDLLGTYNTIRATIPHLRKSRGAYVHISATLHYKGMPYQAHVSAAKAGVDALSQVLAAEEGPRGVRSNVIAPGPIGNTEGMSRLTPKGFDPVNGIPLGRQGASSDIANAAVYLFSPAASWVTGTVTVVDGGEQHIRQLSLAYPQSILDPDSIKSLIKPKL</sequence>
<dbReference type="GO" id="GO:0009062">
    <property type="term" value="P:fatty acid catabolic process"/>
    <property type="evidence" value="ECO:0007669"/>
    <property type="project" value="InterPro"/>
</dbReference>
<accession>A0A1B9H4I7</accession>
<keyword evidence="1" id="KW-0521">NADP</keyword>
<dbReference type="Proteomes" id="UP000092666">
    <property type="component" value="Unassembled WGS sequence"/>
</dbReference>
<dbReference type="PANTHER" id="PTHR43296:SF2">
    <property type="entry name" value="PEROXISOMAL 2,4-DIENOYL-COA REDUCTASE [(3E)-ENOYL-COA-PRODUCING]"/>
    <property type="match status" value="1"/>
</dbReference>
<evidence type="ECO:0000256" key="4">
    <source>
        <dbReference type="ARBA" id="ARBA00048009"/>
    </source>
</evidence>
<comment type="catalytic activity">
    <reaction evidence="4">
        <text>a (2E,4E)-dienoyl-CoA + NADPH + H(+) = a 4,5-saturated-(3E)-enoyl-CoA + NADP(+)</text>
        <dbReference type="Rhea" id="RHEA:45912"/>
        <dbReference type="ChEBI" id="CHEBI:15378"/>
        <dbReference type="ChEBI" id="CHEBI:57783"/>
        <dbReference type="ChEBI" id="CHEBI:58349"/>
        <dbReference type="ChEBI" id="CHEBI:85101"/>
        <dbReference type="ChEBI" id="CHEBI:85493"/>
        <dbReference type="EC" id="1.3.1.124"/>
    </reaction>
</comment>
<dbReference type="InterPro" id="IPR045017">
    <property type="entry name" value="DECR2-like"/>
</dbReference>
<evidence type="ECO:0000256" key="3">
    <source>
        <dbReference type="ARBA" id="ARBA00026117"/>
    </source>
</evidence>
<dbReference type="Gene3D" id="3.40.50.720">
    <property type="entry name" value="NAD(P)-binding Rossmann-like Domain"/>
    <property type="match status" value="1"/>
</dbReference>
<reference evidence="6 7" key="1">
    <citation type="submission" date="2013-07" db="EMBL/GenBank/DDBJ databases">
        <title>The Genome Sequence of Cryptococcus heveanensis BCC8398.</title>
        <authorList>
            <consortium name="The Broad Institute Genome Sequencing Platform"/>
            <person name="Cuomo C."/>
            <person name="Litvintseva A."/>
            <person name="Chen Y."/>
            <person name="Heitman J."/>
            <person name="Sun S."/>
            <person name="Springer D."/>
            <person name="Dromer F."/>
            <person name="Young S.K."/>
            <person name="Zeng Q."/>
            <person name="Gargeya S."/>
            <person name="Fitzgerald M."/>
            <person name="Abouelleil A."/>
            <person name="Alvarado L."/>
            <person name="Berlin A.M."/>
            <person name="Chapman S.B."/>
            <person name="Dewar J."/>
            <person name="Goldberg J."/>
            <person name="Griggs A."/>
            <person name="Gujja S."/>
            <person name="Hansen M."/>
            <person name="Howarth C."/>
            <person name="Imamovic A."/>
            <person name="Larimer J."/>
            <person name="McCowan C."/>
            <person name="Murphy C."/>
            <person name="Pearson M."/>
            <person name="Priest M."/>
            <person name="Roberts A."/>
            <person name="Saif S."/>
            <person name="Shea T."/>
            <person name="Sykes S."/>
            <person name="Wortman J."/>
            <person name="Nusbaum C."/>
            <person name="Birren B."/>
        </authorList>
    </citation>
    <scope>NUCLEOTIDE SEQUENCE [LARGE SCALE GENOMIC DNA]</scope>
    <source>
        <strain evidence="6 7">BCC8398</strain>
    </source>
</reference>
<comment type="catalytic activity">
    <reaction evidence="5">
        <text>a (2E,4Z)-dienoyl-CoA + NADPH + H(+) = a 4,5-saturated-(3E)-enoyl-CoA + NADP(+)</text>
        <dbReference type="Rhea" id="RHEA:61892"/>
        <dbReference type="ChEBI" id="CHEBI:15378"/>
        <dbReference type="ChEBI" id="CHEBI:57783"/>
        <dbReference type="ChEBI" id="CHEBI:58349"/>
        <dbReference type="ChEBI" id="CHEBI:85099"/>
        <dbReference type="ChEBI" id="CHEBI:85493"/>
        <dbReference type="EC" id="1.3.1.124"/>
    </reaction>
</comment>